<feature type="region of interest" description="Disordered" evidence="4">
    <location>
        <begin position="288"/>
        <end position="320"/>
    </location>
</feature>
<keyword evidence="1" id="KW-0677">Repeat</keyword>
<feature type="compositionally biased region" description="Acidic residues" evidence="4">
    <location>
        <begin position="290"/>
        <end position="320"/>
    </location>
</feature>
<sequence>MALNDLISELQKNTFVMEPTIEGKVVRAVLQLMDDKNSEVQNLAVKCLTPLVKQMKEDYLVEMINRLDEYTTQTKNEELRGIASVSLKTVIASVKTGQGPIVCARIIPKLLRNIQNDNSTYEMEMDTLDILSEILTRFGTQITVENQTDIQNALLPLLHHARPAIRKRTIVAIGCLVVHTNDGLFQQLFVYLLEGLCSDSGSSEKQRTFIQCTSVLSRRSTARLGKHLSDLVPIIISFTKRSEEDDEMREICLQTLESFVYRCPTEISLFVPELIQLALEYIKYDPNFAGDDDEDEDLENEDEDMSGDEDDEYDDIADYSDDDDDMSWKVRRSSTKVLYAIIETRLDLLQQLYETVAPVLISRFKEREESVRSDVLHTFIVLLRQTNTAGERGDEYKVLGKLGSLNFDGINALPSEKPDGSAVKLD</sequence>
<name>A0A367IPL7_RHIST</name>
<dbReference type="InterPro" id="IPR016024">
    <property type="entry name" value="ARM-type_fold"/>
</dbReference>
<evidence type="ECO:0000256" key="1">
    <source>
        <dbReference type="ARBA" id="ARBA00022737"/>
    </source>
</evidence>
<feature type="repeat" description="HEAT" evidence="3">
    <location>
        <begin position="25"/>
        <end position="63"/>
    </location>
</feature>
<accession>A0A367IPL7</accession>
<evidence type="ECO:0000256" key="4">
    <source>
        <dbReference type="SAM" id="MobiDB-lite"/>
    </source>
</evidence>
<gene>
    <name evidence="5" type="primary">CAND1</name>
    <name evidence="5" type="ORF">CU098_001479</name>
</gene>
<comment type="caution">
    <text evidence="5">The sequence shown here is derived from an EMBL/GenBank/DDBJ whole genome shotgun (WGS) entry which is preliminary data.</text>
</comment>
<dbReference type="AlphaFoldDB" id="A0A367IPL7"/>
<keyword evidence="6" id="KW-1185">Reference proteome</keyword>
<dbReference type="PANTHER" id="PTHR12696">
    <property type="entry name" value="TIP120"/>
    <property type="match status" value="1"/>
</dbReference>
<dbReference type="PROSITE" id="PS50077">
    <property type="entry name" value="HEAT_REPEAT"/>
    <property type="match status" value="1"/>
</dbReference>
<evidence type="ECO:0000256" key="3">
    <source>
        <dbReference type="PROSITE-ProRule" id="PRU00103"/>
    </source>
</evidence>
<feature type="non-terminal residue" evidence="5">
    <location>
        <position position="426"/>
    </location>
</feature>
<dbReference type="Proteomes" id="UP000253551">
    <property type="component" value="Unassembled WGS sequence"/>
</dbReference>
<dbReference type="GO" id="GO:0010265">
    <property type="term" value="P:SCF complex assembly"/>
    <property type="evidence" value="ECO:0007669"/>
    <property type="project" value="InterPro"/>
</dbReference>
<dbReference type="OrthoDB" id="6260732at2759"/>
<dbReference type="EMBL" id="PJQM01006457">
    <property type="protein sequence ID" value="RCH79644.1"/>
    <property type="molecule type" value="Genomic_DNA"/>
</dbReference>
<dbReference type="STRING" id="4846.A0A367IPL7"/>
<evidence type="ECO:0000256" key="2">
    <source>
        <dbReference type="ARBA" id="ARBA00022786"/>
    </source>
</evidence>
<keyword evidence="2" id="KW-0833">Ubl conjugation pathway</keyword>
<organism evidence="5 6">
    <name type="scientific">Rhizopus stolonifer</name>
    <name type="common">Rhizopus nigricans</name>
    <dbReference type="NCBI Taxonomy" id="4846"/>
    <lineage>
        <taxon>Eukaryota</taxon>
        <taxon>Fungi</taxon>
        <taxon>Fungi incertae sedis</taxon>
        <taxon>Mucoromycota</taxon>
        <taxon>Mucoromycotina</taxon>
        <taxon>Mucoromycetes</taxon>
        <taxon>Mucorales</taxon>
        <taxon>Mucorineae</taxon>
        <taxon>Rhizopodaceae</taxon>
        <taxon>Rhizopus</taxon>
    </lineage>
</organism>
<dbReference type="Gene3D" id="1.25.10.10">
    <property type="entry name" value="Leucine-rich Repeat Variant"/>
    <property type="match status" value="1"/>
</dbReference>
<reference evidence="5 6" key="1">
    <citation type="journal article" date="2018" name="G3 (Bethesda)">
        <title>Phylogenetic and Phylogenomic Definition of Rhizopus Species.</title>
        <authorList>
            <person name="Gryganskyi A.P."/>
            <person name="Golan J."/>
            <person name="Dolatabadi S."/>
            <person name="Mondo S."/>
            <person name="Robb S."/>
            <person name="Idnurm A."/>
            <person name="Muszewska A."/>
            <person name="Steczkiewicz K."/>
            <person name="Masonjones S."/>
            <person name="Liao H.L."/>
            <person name="Gajdeczka M.T."/>
            <person name="Anike F."/>
            <person name="Vuek A."/>
            <person name="Anishchenko I.M."/>
            <person name="Voigt K."/>
            <person name="de Hoog G.S."/>
            <person name="Smith M.E."/>
            <person name="Heitman J."/>
            <person name="Vilgalys R."/>
            <person name="Stajich J.E."/>
        </authorList>
    </citation>
    <scope>NUCLEOTIDE SEQUENCE [LARGE SCALE GENOMIC DNA]</scope>
    <source>
        <strain evidence="5 6">LSU 92-RS-03</strain>
    </source>
</reference>
<evidence type="ECO:0000313" key="5">
    <source>
        <dbReference type="EMBL" id="RCH79644.1"/>
    </source>
</evidence>
<dbReference type="InterPro" id="IPR011989">
    <property type="entry name" value="ARM-like"/>
</dbReference>
<protein>
    <submittedName>
        <fullName evidence="5">Cullin-associated NEDD8-dissociated protein 1</fullName>
    </submittedName>
</protein>
<evidence type="ECO:0000313" key="6">
    <source>
        <dbReference type="Proteomes" id="UP000253551"/>
    </source>
</evidence>
<dbReference type="SUPFAM" id="SSF48371">
    <property type="entry name" value="ARM repeat"/>
    <property type="match status" value="1"/>
</dbReference>
<proteinExistence type="predicted"/>
<dbReference type="InterPro" id="IPR021133">
    <property type="entry name" value="HEAT_type_2"/>
</dbReference>
<dbReference type="InterPro" id="IPR039852">
    <property type="entry name" value="CAND1/CAND2"/>
</dbReference>